<dbReference type="CDD" id="cd18186">
    <property type="entry name" value="BTB_POZ_ZBTB_KLHL-like"/>
    <property type="match status" value="1"/>
</dbReference>
<dbReference type="GO" id="GO:0000151">
    <property type="term" value="C:ubiquitin ligase complex"/>
    <property type="evidence" value="ECO:0007669"/>
    <property type="project" value="TreeGrafter"/>
</dbReference>
<dbReference type="Pfam" id="PF00651">
    <property type="entry name" value="BTB"/>
    <property type="match status" value="2"/>
</dbReference>
<dbReference type="PANTHER" id="PTHR46231">
    <property type="entry name" value="ANKYRIN REPEAT AND BTB/POZ DOMAIN-CONTAINING PROTEIN 1"/>
    <property type="match status" value="1"/>
</dbReference>
<gene>
    <name evidence="6" type="ORF">CB5_LOCUS30660</name>
</gene>
<proteinExistence type="predicted"/>
<dbReference type="PANTHER" id="PTHR46231:SF1">
    <property type="entry name" value="ANKYRIN REPEAT AND BTB_POZ DOMAIN-CONTAINING PROTEIN 1"/>
    <property type="match status" value="1"/>
</dbReference>
<dbReference type="InterPro" id="IPR044515">
    <property type="entry name" value="ABTB1"/>
</dbReference>
<dbReference type="InterPro" id="IPR002110">
    <property type="entry name" value="Ankyrin_rpt"/>
</dbReference>
<evidence type="ECO:0000256" key="1">
    <source>
        <dbReference type="ARBA" id="ARBA00004906"/>
    </source>
</evidence>
<dbReference type="SUPFAM" id="SSF48403">
    <property type="entry name" value="Ankyrin repeat"/>
    <property type="match status" value="1"/>
</dbReference>
<sequence>MEMTERNPNNGFERGIGRKREEEEEEYVESSSTMEAPWAMDPELEQLDLDPEDLQPSTPLKKVPAGDLFEAARAGDVERLRLLLEGGAANVNARDRWDSVALYYACLAGHLDAARMLLEAGAICSERTFDGDRCHYAALNLRVRRLLKAFEARPRRSTPSPPPSATPSSPAPPTAPPTSTSAPTMPPPPPGPEIRNHASNRLDREENLRIGTACYFSADDGSTSGSLPPDITFYVDGRPIEAHRVILSARSSFFKRKFESEWKYKKEVRFSSQKLSYRALYSLIHFFYSDRLEVAVDNMEDLARTCKACKCEELQKILQKELIHQKYAEYKSLREVDNSQKRFILQGLSLPEEDRLPSALNRILQVSLASSSGENTSTNEIEMRESGDDLADLCVKVGPKVFRCHQVILAARSEYFRARLCRMTDFLEGNNEPSNFSLPFLEEHDLSTEAFEKMIEYMYTDGLKDMDPDQAEEMFDAASRYLLFPLKRAVADVLLPHLEMVSPAELCHWLILADMYGVVKIREYCLDVIACNFETFADTREFRAILLTLPPPSGDSSLRTTRPSAPGSAGNSDQGNLLDDLREKWLEAEAAELDKRDESAALFDKRLEMLMIVAEQEAKEEVHGDSHES</sequence>
<evidence type="ECO:0000259" key="5">
    <source>
        <dbReference type="PROSITE" id="PS50097"/>
    </source>
</evidence>
<dbReference type="GO" id="GO:0005737">
    <property type="term" value="C:cytoplasm"/>
    <property type="evidence" value="ECO:0007669"/>
    <property type="project" value="TreeGrafter"/>
</dbReference>
<name>A0A6V7QWB6_ANACO</name>
<dbReference type="SUPFAM" id="SSF54695">
    <property type="entry name" value="POZ domain"/>
    <property type="match status" value="2"/>
</dbReference>
<evidence type="ECO:0000256" key="3">
    <source>
        <dbReference type="ARBA" id="ARBA00023043"/>
    </source>
</evidence>
<dbReference type="Pfam" id="PF13637">
    <property type="entry name" value="Ank_4"/>
    <property type="match status" value="1"/>
</dbReference>
<dbReference type="SMART" id="SM00225">
    <property type="entry name" value="BTB"/>
    <property type="match status" value="2"/>
</dbReference>
<feature type="domain" description="BTB" evidence="5">
    <location>
        <begin position="391"/>
        <end position="467"/>
    </location>
</feature>
<dbReference type="AlphaFoldDB" id="A0A6V7QWB6"/>
<accession>A0A6V7QWB6</accession>
<dbReference type="InterPro" id="IPR000210">
    <property type="entry name" value="BTB/POZ_dom"/>
</dbReference>
<feature type="compositionally biased region" description="Acidic residues" evidence="4">
    <location>
        <begin position="42"/>
        <end position="53"/>
    </location>
</feature>
<evidence type="ECO:0000256" key="4">
    <source>
        <dbReference type="SAM" id="MobiDB-lite"/>
    </source>
</evidence>
<organism evidence="6">
    <name type="scientific">Ananas comosus var. bracteatus</name>
    <name type="common">red pineapple</name>
    <dbReference type="NCBI Taxonomy" id="296719"/>
    <lineage>
        <taxon>Eukaryota</taxon>
        <taxon>Viridiplantae</taxon>
        <taxon>Streptophyta</taxon>
        <taxon>Embryophyta</taxon>
        <taxon>Tracheophyta</taxon>
        <taxon>Spermatophyta</taxon>
        <taxon>Magnoliopsida</taxon>
        <taxon>Liliopsida</taxon>
        <taxon>Poales</taxon>
        <taxon>Bromeliaceae</taxon>
        <taxon>Bromelioideae</taxon>
        <taxon>Ananas</taxon>
    </lineage>
</organism>
<dbReference type="PROSITE" id="PS50097">
    <property type="entry name" value="BTB"/>
    <property type="match status" value="2"/>
</dbReference>
<evidence type="ECO:0000313" key="6">
    <source>
        <dbReference type="EMBL" id="CAD1847449.1"/>
    </source>
</evidence>
<keyword evidence="2" id="KW-0677">Repeat</keyword>
<protein>
    <recommendedName>
        <fullName evidence="5">BTB domain-containing protein</fullName>
    </recommendedName>
</protein>
<reference evidence="6" key="1">
    <citation type="submission" date="2020-07" db="EMBL/GenBank/DDBJ databases">
        <authorList>
            <person name="Lin J."/>
        </authorList>
    </citation>
    <scope>NUCLEOTIDE SEQUENCE</scope>
</reference>
<dbReference type="Gene3D" id="3.30.710.10">
    <property type="entry name" value="Potassium Channel Kv1.1, Chain A"/>
    <property type="match status" value="2"/>
</dbReference>
<feature type="compositionally biased region" description="Polar residues" evidence="4">
    <location>
        <begin position="554"/>
        <end position="575"/>
    </location>
</feature>
<feature type="domain" description="BTB" evidence="5">
    <location>
        <begin position="229"/>
        <end position="296"/>
    </location>
</feature>
<feature type="region of interest" description="Disordered" evidence="4">
    <location>
        <begin position="152"/>
        <end position="197"/>
    </location>
</feature>
<dbReference type="FunFam" id="3.30.710.10:FF:000144">
    <property type="entry name" value="BTB/POZ domain-containing protein"/>
    <property type="match status" value="1"/>
</dbReference>
<feature type="compositionally biased region" description="Polar residues" evidence="4">
    <location>
        <begin position="1"/>
        <end position="10"/>
    </location>
</feature>
<keyword evidence="3" id="KW-0040">ANK repeat</keyword>
<dbReference type="InterPro" id="IPR036770">
    <property type="entry name" value="Ankyrin_rpt-contain_sf"/>
</dbReference>
<dbReference type="InterPro" id="IPR011333">
    <property type="entry name" value="SKP1/BTB/POZ_sf"/>
</dbReference>
<dbReference type="EMBL" id="CAJEUB010000055">
    <property type="protein sequence ID" value="CAD1847449.1"/>
    <property type="molecule type" value="Genomic_DNA"/>
</dbReference>
<feature type="region of interest" description="Disordered" evidence="4">
    <location>
        <begin position="1"/>
        <end position="62"/>
    </location>
</feature>
<comment type="pathway">
    <text evidence="1">Protein modification; protein ubiquitination.</text>
</comment>
<dbReference type="Gene3D" id="1.25.40.20">
    <property type="entry name" value="Ankyrin repeat-containing domain"/>
    <property type="match status" value="1"/>
</dbReference>
<evidence type="ECO:0000256" key="2">
    <source>
        <dbReference type="ARBA" id="ARBA00022737"/>
    </source>
</evidence>
<feature type="region of interest" description="Disordered" evidence="4">
    <location>
        <begin position="554"/>
        <end position="576"/>
    </location>
</feature>
<feature type="compositionally biased region" description="Pro residues" evidence="4">
    <location>
        <begin position="159"/>
        <end position="176"/>
    </location>
</feature>